<proteinExistence type="inferred from homology"/>
<reference evidence="5 6" key="1">
    <citation type="submission" date="2016-03" db="EMBL/GenBank/DDBJ databases">
        <title>Draft Genome Sequence of the Strain BR 10245 (Bradyrhizobium sp.) isolated from nodules of Centrolobium paraense.</title>
        <authorList>
            <person name="Simoes-Araujo J.L.Sr."/>
            <person name="Barauna A.C."/>
            <person name="Silva K."/>
            <person name="Zilli J.E."/>
        </authorList>
    </citation>
    <scope>NUCLEOTIDE SEQUENCE [LARGE SCALE GENOMIC DNA]</scope>
    <source>
        <strain evidence="5 6">BR 10245</strain>
    </source>
</reference>
<evidence type="ECO:0000256" key="3">
    <source>
        <dbReference type="ARBA" id="ARBA00037999"/>
    </source>
</evidence>
<dbReference type="InterPro" id="IPR015424">
    <property type="entry name" value="PyrdxlP-dep_Trfase"/>
</dbReference>
<dbReference type="NCBIfam" id="NF011936">
    <property type="entry name" value="PRK15407.1"/>
    <property type="match status" value="1"/>
</dbReference>
<dbReference type="AlphaFoldDB" id="A0A176YAX0"/>
<sequence length="452" mass="50088">MKMAPAPARAGQRSPEEIRASIMELVEEYSAIAHAPKPFVAGQSPVPVSGRVFDASDVKSLVDSALDFWLTAGRFNDEFQQKLATRVGARYAMTVNSGSSANLIAFSALTSPLLRDRQVLPGSEVITAATGFPTTVNPAMTQGMVPVFVDVDIPTYNIVPELVEEAITPNTRAIMVAHTLGNPFDVGKIADIARRHRLWLIEDCCDALGATFSGRHVGTFGDIGTLSFYPAHHITMGEGGAVFTSHPGLRRAMETFRDWGRDCYCEPGKDNTCQRRFDWQLGELPYGYDHKYIYSHLGFNLKITDMQAAVGVSQLDHLEGFIAARRRNFDLLKDGLKSLEEFFILPEPTPNSEPSWFGFVLTLRERAPFKRDAIVRHLNERGIGTRLLFGGNLVRQPYMTGRNFRVHGSLANSDTIMNQTFWIGVYPGLGDEHIGYVLQVIRDFCAVQTRGA</sequence>
<evidence type="ECO:0000256" key="2">
    <source>
        <dbReference type="ARBA" id="ARBA00022898"/>
    </source>
</evidence>
<dbReference type="InterPro" id="IPR015421">
    <property type="entry name" value="PyrdxlP-dep_Trfase_major"/>
</dbReference>
<dbReference type="GO" id="GO:0008483">
    <property type="term" value="F:transaminase activity"/>
    <property type="evidence" value="ECO:0007669"/>
    <property type="project" value="TreeGrafter"/>
</dbReference>
<dbReference type="Pfam" id="PF01041">
    <property type="entry name" value="DegT_DnrJ_EryC1"/>
    <property type="match status" value="1"/>
</dbReference>
<name>A0A176YAX0_9BRAD</name>
<dbReference type="RefSeq" id="WP_063707638.1">
    <property type="nucleotide sequence ID" value="NZ_LUUB01000106.1"/>
</dbReference>
<dbReference type="FunFam" id="3.40.640.10:FF:000079">
    <property type="entry name" value="LPS biosynthesis protein"/>
    <property type="match status" value="1"/>
</dbReference>
<evidence type="ECO:0000256" key="4">
    <source>
        <dbReference type="RuleBase" id="RU004508"/>
    </source>
</evidence>
<dbReference type="Gene3D" id="3.40.640.10">
    <property type="entry name" value="Type I PLP-dependent aspartate aminotransferase-like (Major domain)"/>
    <property type="match status" value="1"/>
</dbReference>
<keyword evidence="2 4" id="KW-0663">Pyridoxal phosphate</keyword>
<evidence type="ECO:0000313" key="5">
    <source>
        <dbReference type="EMBL" id="OAF01226.1"/>
    </source>
</evidence>
<keyword evidence="6" id="KW-1185">Reference proteome</keyword>
<dbReference type="STRING" id="1505087.AYJ54_29560"/>
<comment type="cofactor">
    <cofactor evidence="1">
        <name>pyridoxal 5'-phosphate</name>
        <dbReference type="ChEBI" id="CHEBI:597326"/>
    </cofactor>
</comment>
<dbReference type="CDD" id="cd00616">
    <property type="entry name" value="AHBA_syn"/>
    <property type="match status" value="1"/>
</dbReference>
<dbReference type="InterPro" id="IPR015422">
    <property type="entry name" value="PyrdxlP-dep_Trfase_small"/>
</dbReference>
<dbReference type="EMBL" id="LUUB01000106">
    <property type="protein sequence ID" value="OAF01226.1"/>
    <property type="molecule type" value="Genomic_DNA"/>
</dbReference>
<dbReference type="SUPFAM" id="SSF53383">
    <property type="entry name" value="PLP-dependent transferases"/>
    <property type="match status" value="1"/>
</dbReference>
<dbReference type="Gene3D" id="3.90.1150.10">
    <property type="entry name" value="Aspartate Aminotransferase, domain 1"/>
    <property type="match status" value="1"/>
</dbReference>
<dbReference type="PANTHER" id="PTHR30244:SF34">
    <property type="entry name" value="DTDP-4-AMINO-4,6-DIDEOXYGALACTOSE TRANSAMINASE"/>
    <property type="match status" value="1"/>
</dbReference>
<dbReference type="GO" id="GO:0030170">
    <property type="term" value="F:pyridoxal phosphate binding"/>
    <property type="evidence" value="ECO:0007669"/>
    <property type="project" value="TreeGrafter"/>
</dbReference>
<dbReference type="PANTHER" id="PTHR30244">
    <property type="entry name" value="TRANSAMINASE"/>
    <property type="match status" value="1"/>
</dbReference>
<organism evidence="5 6">
    <name type="scientific">Bradyrhizobium centrolobii</name>
    <dbReference type="NCBI Taxonomy" id="1505087"/>
    <lineage>
        <taxon>Bacteria</taxon>
        <taxon>Pseudomonadati</taxon>
        <taxon>Pseudomonadota</taxon>
        <taxon>Alphaproteobacteria</taxon>
        <taxon>Hyphomicrobiales</taxon>
        <taxon>Nitrobacteraceae</taxon>
        <taxon>Bradyrhizobium</taxon>
    </lineage>
</organism>
<comment type="similarity">
    <text evidence="3 4">Belongs to the DegT/DnrJ/EryC1 family.</text>
</comment>
<gene>
    <name evidence="5" type="ORF">AYJ54_29560</name>
</gene>
<evidence type="ECO:0000313" key="6">
    <source>
        <dbReference type="Proteomes" id="UP000076959"/>
    </source>
</evidence>
<dbReference type="GO" id="GO:0000271">
    <property type="term" value="P:polysaccharide biosynthetic process"/>
    <property type="evidence" value="ECO:0007669"/>
    <property type="project" value="TreeGrafter"/>
</dbReference>
<dbReference type="PIRSF" id="PIRSF000390">
    <property type="entry name" value="PLP_StrS"/>
    <property type="match status" value="1"/>
</dbReference>
<dbReference type="InterPro" id="IPR000653">
    <property type="entry name" value="DegT/StrS_aminotransferase"/>
</dbReference>
<protein>
    <submittedName>
        <fullName evidence="5">Lipopolysaccharide biosynthesis protein RfbH</fullName>
    </submittedName>
</protein>
<dbReference type="Proteomes" id="UP000076959">
    <property type="component" value="Unassembled WGS sequence"/>
</dbReference>
<evidence type="ECO:0000256" key="1">
    <source>
        <dbReference type="ARBA" id="ARBA00001933"/>
    </source>
</evidence>
<comment type="caution">
    <text evidence="5">The sequence shown here is derived from an EMBL/GenBank/DDBJ whole genome shotgun (WGS) entry which is preliminary data.</text>
</comment>
<accession>A0A176YAX0</accession>